<gene>
    <name evidence="1" type="ORF">GSB_151244</name>
</gene>
<accession>V6TW50</accession>
<comment type="caution">
    <text evidence="1">The sequence shown here is derived from an EMBL/GenBank/DDBJ whole genome shotgun (WGS) entry which is preliminary data.</text>
</comment>
<organism evidence="1 2">
    <name type="scientific">Giardia intestinalis</name>
    <name type="common">Giardia lamblia</name>
    <dbReference type="NCBI Taxonomy" id="5741"/>
    <lineage>
        <taxon>Eukaryota</taxon>
        <taxon>Metamonada</taxon>
        <taxon>Diplomonadida</taxon>
        <taxon>Hexamitidae</taxon>
        <taxon>Giardiinae</taxon>
        <taxon>Giardia</taxon>
    </lineage>
</organism>
<sequence>MVAMGIYRDALVALMWCGWDWSHSDLLPAAPLTAD</sequence>
<evidence type="ECO:0000313" key="1">
    <source>
        <dbReference type="EMBL" id="ESU43158.1"/>
    </source>
</evidence>
<dbReference type="Proteomes" id="UP000018040">
    <property type="component" value="Unassembled WGS sequence"/>
</dbReference>
<protein>
    <submittedName>
        <fullName evidence="1">Serine/threonine protein kinase</fullName>
    </submittedName>
</protein>
<reference evidence="1 2" key="2">
    <citation type="journal article" date="2013" name="Genome Biol. Evol.">
        <title>Genome sequencing of Giardia lamblia genotypes A2 and B isolates (DH and GS) and comparative analysis with the genomes of genotypes A1 and E (WB and Pig).</title>
        <authorList>
            <person name="Adam R.D."/>
            <person name="Dahlstrom E.W."/>
            <person name="Martens C.A."/>
            <person name="Bruno D.P."/>
            <person name="Barbian K.D."/>
            <person name="Ricklefs S.M."/>
            <person name="Hernandez M.M."/>
            <person name="Narla N.P."/>
            <person name="Patel R.B."/>
            <person name="Porcella S.F."/>
            <person name="Nash T.E."/>
        </authorList>
    </citation>
    <scope>NUCLEOTIDE SEQUENCE [LARGE SCALE GENOMIC DNA]</scope>
    <source>
        <strain evidence="1 2">GS</strain>
    </source>
</reference>
<dbReference type="EMBL" id="AHHH01000058">
    <property type="protein sequence ID" value="ESU43158.1"/>
    <property type="molecule type" value="Genomic_DNA"/>
</dbReference>
<keyword evidence="1" id="KW-0418">Kinase</keyword>
<dbReference type="GO" id="GO:0004674">
    <property type="term" value="F:protein serine/threonine kinase activity"/>
    <property type="evidence" value="ECO:0007669"/>
    <property type="project" value="UniProtKB-KW"/>
</dbReference>
<reference evidence="2" key="1">
    <citation type="submission" date="2012-02" db="EMBL/GenBank/DDBJ databases">
        <title>Genome sequencing of Giardia lamblia Genotypes A2 and B isolates (DH and GS) and comparative analysis with the genomes of Genotypes A1 and E (WB and Pig).</title>
        <authorList>
            <person name="Adam R."/>
            <person name="Dahlstrom E."/>
            <person name="Martens C."/>
            <person name="Bruno D."/>
            <person name="Barbian K."/>
            <person name="Porcella S.F."/>
            <person name="Nash T."/>
        </authorList>
    </citation>
    <scope>NUCLEOTIDE SEQUENCE</scope>
    <source>
        <strain evidence="2">GS</strain>
    </source>
</reference>
<dbReference type="AlphaFoldDB" id="V6TW50"/>
<proteinExistence type="predicted"/>
<keyword evidence="1" id="KW-0808">Transferase</keyword>
<name>V6TW50_GIAIN</name>
<keyword evidence="1" id="KW-0723">Serine/threonine-protein kinase</keyword>
<evidence type="ECO:0000313" key="2">
    <source>
        <dbReference type="Proteomes" id="UP000018040"/>
    </source>
</evidence>